<dbReference type="GO" id="GO:0005886">
    <property type="term" value="C:plasma membrane"/>
    <property type="evidence" value="ECO:0007669"/>
    <property type="project" value="UniProtKB-SubCell"/>
</dbReference>
<evidence type="ECO:0000256" key="4">
    <source>
        <dbReference type="ARBA" id="ARBA00022692"/>
    </source>
</evidence>
<dbReference type="SUPFAM" id="SSF161098">
    <property type="entry name" value="MetI-like"/>
    <property type="match status" value="1"/>
</dbReference>
<comment type="caution">
    <text evidence="10">The sequence shown here is derived from an EMBL/GenBank/DDBJ whole genome shotgun (WGS) entry which is preliminary data.</text>
</comment>
<comment type="similarity">
    <text evidence="7">Belongs to the binding-protein-dependent transport system permease family.</text>
</comment>
<feature type="domain" description="ABC transmembrane type-1" evidence="9">
    <location>
        <begin position="102"/>
        <end position="317"/>
    </location>
</feature>
<evidence type="ECO:0000256" key="1">
    <source>
        <dbReference type="ARBA" id="ARBA00004651"/>
    </source>
</evidence>
<organism evidence="10 11">
    <name type="scientific">Harryflintia acetispora</name>
    <dbReference type="NCBI Taxonomy" id="1849041"/>
    <lineage>
        <taxon>Bacteria</taxon>
        <taxon>Bacillati</taxon>
        <taxon>Bacillota</taxon>
        <taxon>Clostridia</taxon>
        <taxon>Eubacteriales</taxon>
        <taxon>Oscillospiraceae</taxon>
        <taxon>Harryflintia</taxon>
    </lineage>
</organism>
<proteinExistence type="inferred from homology"/>
<keyword evidence="6 7" id="KW-0472">Membrane</keyword>
<keyword evidence="4 7" id="KW-0812">Transmembrane</keyword>
<dbReference type="AlphaFoldDB" id="A0A9X8UH38"/>
<evidence type="ECO:0000313" key="10">
    <source>
        <dbReference type="EMBL" id="TCL41610.1"/>
    </source>
</evidence>
<dbReference type="InterPro" id="IPR000515">
    <property type="entry name" value="MetI-like"/>
</dbReference>
<dbReference type="InterPro" id="IPR051393">
    <property type="entry name" value="ABC_transporter_permease"/>
</dbReference>
<dbReference type="Gene3D" id="1.10.3720.10">
    <property type="entry name" value="MetI-like"/>
    <property type="match status" value="1"/>
</dbReference>
<feature type="transmembrane region" description="Helical" evidence="7">
    <location>
        <begin position="190"/>
        <end position="213"/>
    </location>
</feature>
<comment type="subcellular location">
    <subcellularLocation>
        <location evidence="1 7">Cell membrane</location>
        <topology evidence="1 7">Multi-pass membrane protein</topology>
    </subcellularLocation>
</comment>
<dbReference type="CDD" id="cd06261">
    <property type="entry name" value="TM_PBP2"/>
    <property type="match status" value="1"/>
</dbReference>
<evidence type="ECO:0000256" key="2">
    <source>
        <dbReference type="ARBA" id="ARBA00022448"/>
    </source>
</evidence>
<keyword evidence="10" id="KW-0762">Sugar transport</keyword>
<evidence type="ECO:0000256" key="7">
    <source>
        <dbReference type="RuleBase" id="RU363032"/>
    </source>
</evidence>
<protein>
    <submittedName>
        <fullName evidence="10">Multiple sugar transport system permease protein/raffinose/stachyose/melibiose transport system permease protein</fullName>
    </submittedName>
</protein>
<feature type="transmembrane region" description="Helical" evidence="7">
    <location>
        <begin position="108"/>
        <end position="127"/>
    </location>
</feature>
<feature type="transmembrane region" description="Helical" evidence="7">
    <location>
        <begin position="139"/>
        <end position="160"/>
    </location>
</feature>
<gene>
    <name evidence="10" type="ORF">EDD78_11384</name>
</gene>
<dbReference type="EMBL" id="SLUK01000013">
    <property type="protein sequence ID" value="TCL41610.1"/>
    <property type="molecule type" value="Genomic_DNA"/>
</dbReference>
<dbReference type="PANTHER" id="PTHR30193">
    <property type="entry name" value="ABC TRANSPORTER PERMEASE PROTEIN"/>
    <property type="match status" value="1"/>
</dbReference>
<name>A0A9X8UH38_9FIRM</name>
<dbReference type="Pfam" id="PF00528">
    <property type="entry name" value="BPD_transp_1"/>
    <property type="match status" value="1"/>
</dbReference>
<evidence type="ECO:0000259" key="9">
    <source>
        <dbReference type="PROSITE" id="PS50928"/>
    </source>
</evidence>
<evidence type="ECO:0000256" key="8">
    <source>
        <dbReference type="SAM" id="MobiDB-lite"/>
    </source>
</evidence>
<evidence type="ECO:0000313" key="11">
    <source>
        <dbReference type="Proteomes" id="UP000294682"/>
    </source>
</evidence>
<evidence type="ECO:0000256" key="6">
    <source>
        <dbReference type="ARBA" id="ARBA00023136"/>
    </source>
</evidence>
<dbReference type="InterPro" id="IPR035906">
    <property type="entry name" value="MetI-like_sf"/>
</dbReference>
<keyword evidence="11" id="KW-1185">Reference proteome</keyword>
<keyword evidence="5 7" id="KW-1133">Transmembrane helix</keyword>
<feature type="transmembrane region" description="Helical" evidence="7">
    <location>
        <begin position="296"/>
        <end position="320"/>
    </location>
</feature>
<dbReference type="PROSITE" id="PS50928">
    <property type="entry name" value="ABC_TM1"/>
    <property type="match status" value="1"/>
</dbReference>
<feature type="region of interest" description="Disordered" evidence="8">
    <location>
        <begin position="1"/>
        <end position="22"/>
    </location>
</feature>
<accession>A0A9X8UH38</accession>
<dbReference type="GO" id="GO:0055085">
    <property type="term" value="P:transmembrane transport"/>
    <property type="evidence" value="ECO:0007669"/>
    <property type="project" value="InterPro"/>
</dbReference>
<sequence length="330" mass="36956">MSEAKLLAKEPTASKSPASKGQRRKVPFKELIHQRQFKRRAFVASILIPLLVWFFIFMFLPIVMVVIYSFTNAHMAYPDYKFVGLHQYIKMFTADPILPIALRNTVMAVLYIVPTTVILSVLLANGLNAMTSKWQKFYTFVYFLPSVLSAVAISLVWKWLYHQNYGLINAMLGALGLPAQGFINSASQALICYAVIQIWSIFGYYAVILLAAIQGIDPSLYEAADIDGANGMEKFFKITVPLIKQNILFVCIMATINGFMIFTPIQVLTEGKGTPGTSTMVLMMHIMKRGINNSDIGYASAMSLLLMSIILVVSVIQSLLTRERKPKKRS</sequence>
<dbReference type="PANTHER" id="PTHR30193:SF37">
    <property type="entry name" value="INNER MEMBRANE ABC TRANSPORTER PERMEASE PROTEIN YCJO"/>
    <property type="match status" value="1"/>
</dbReference>
<evidence type="ECO:0000256" key="5">
    <source>
        <dbReference type="ARBA" id="ARBA00022989"/>
    </source>
</evidence>
<evidence type="ECO:0000256" key="3">
    <source>
        <dbReference type="ARBA" id="ARBA00022475"/>
    </source>
</evidence>
<reference evidence="10 11" key="1">
    <citation type="submission" date="2019-03" db="EMBL/GenBank/DDBJ databases">
        <title>Genomic Encyclopedia of Type Strains, Phase IV (KMG-IV): sequencing the most valuable type-strain genomes for metagenomic binning, comparative biology and taxonomic classification.</title>
        <authorList>
            <person name="Goeker M."/>
        </authorList>
    </citation>
    <scope>NUCLEOTIDE SEQUENCE [LARGE SCALE GENOMIC DNA]</scope>
    <source>
        <strain evidence="10 11">DSM 100433</strain>
    </source>
</reference>
<dbReference type="Proteomes" id="UP000294682">
    <property type="component" value="Unassembled WGS sequence"/>
</dbReference>
<feature type="transmembrane region" description="Helical" evidence="7">
    <location>
        <begin position="41"/>
        <end position="70"/>
    </location>
</feature>
<keyword evidence="2 7" id="KW-0813">Transport</keyword>
<keyword evidence="3" id="KW-1003">Cell membrane</keyword>